<keyword evidence="3" id="KW-1185">Reference proteome</keyword>
<reference evidence="2 3" key="1">
    <citation type="journal article" date="2019" name="Genome Biol. Evol.">
        <title>Day and night: Metabolic profiles and evolutionary relationships of six axenic non-marine cyanobacteria.</title>
        <authorList>
            <person name="Will S.E."/>
            <person name="Henke P."/>
            <person name="Boedeker C."/>
            <person name="Huang S."/>
            <person name="Brinkmann H."/>
            <person name="Rohde M."/>
            <person name="Jarek M."/>
            <person name="Friedl T."/>
            <person name="Seufert S."/>
            <person name="Schumacher M."/>
            <person name="Overmann J."/>
            <person name="Neumann-Schaal M."/>
            <person name="Petersen J."/>
        </authorList>
    </citation>
    <scope>NUCLEOTIDE SEQUENCE [LARGE SCALE GENOMIC DNA]</scope>
    <source>
        <strain evidence="2 3">SAG 1403-4b</strain>
    </source>
</reference>
<dbReference type="EMBL" id="RSCM01000003">
    <property type="protein sequence ID" value="RUS98131.1"/>
    <property type="molecule type" value="Genomic_DNA"/>
</dbReference>
<feature type="transmembrane region" description="Helical" evidence="1">
    <location>
        <begin position="12"/>
        <end position="38"/>
    </location>
</feature>
<gene>
    <name evidence="2" type="ORF">DSM107003_12190</name>
</gene>
<evidence type="ECO:0008006" key="4">
    <source>
        <dbReference type="Google" id="ProtNLM"/>
    </source>
</evidence>
<organism evidence="2 3">
    <name type="scientific">Trichormus variabilis SAG 1403-4b</name>
    <dbReference type="NCBI Taxonomy" id="447716"/>
    <lineage>
        <taxon>Bacteria</taxon>
        <taxon>Bacillati</taxon>
        <taxon>Cyanobacteriota</taxon>
        <taxon>Cyanophyceae</taxon>
        <taxon>Nostocales</taxon>
        <taxon>Nostocaceae</taxon>
        <taxon>Trichormus</taxon>
    </lineage>
</organism>
<protein>
    <recommendedName>
        <fullName evidence="4">AI-2E family transporter</fullName>
    </recommendedName>
</protein>
<proteinExistence type="predicted"/>
<dbReference type="OrthoDB" id="505911at2"/>
<evidence type="ECO:0000256" key="1">
    <source>
        <dbReference type="SAM" id="Phobius"/>
    </source>
</evidence>
<evidence type="ECO:0000313" key="3">
    <source>
        <dbReference type="Proteomes" id="UP000276103"/>
    </source>
</evidence>
<dbReference type="Proteomes" id="UP000276103">
    <property type="component" value="Unassembled WGS sequence"/>
</dbReference>
<evidence type="ECO:0000313" key="2">
    <source>
        <dbReference type="EMBL" id="RUS98131.1"/>
    </source>
</evidence>
<dbReference type="AlphaFoldDB" id="A0A3S1CAI2"/>
<sequence>MGTAISIRLIGVLISLLFGIYIAGVLGLLIAVPVAGVIKNTIDAVSSEVGI</sequence>
<keyword evidence="1" id="KW-0472">Membrane</keyword>
<comment type="caution">
    <text evidence="2">The sequence shown here is derived from an EMBL/GenBank/DDBJ whole genome shotgun (WGS) entry which is preliminary data.</text>
</comment>
<accession>A0A3S1CAI2</accession>
<keyword evidence="1" id="KW-1133">Transmembrane helix</keyword>
<dbReference type="RefSeq" id="WP_127052909.1">
    <property type="nucleotide sequence ID" value="NZ_RSCM01000003.1"/>
</dbReference>
<name>A0A3S1CAI2_ANAVA</name>
<keyword evidence="1" id="KW-0812">Transmembrane</keyword>